<comment type="catalytic activity">
    <reaction evidence="8">
        <text>DNA(n) + a 2'-deoxyribonucleoside 5'-triphosphate = DNA(n+1) + diphosphate</text>
        <dbReference type="Rhea" id="RHEA:22508"/>
        <dbReference type="Rhea" id="RHEA-COMP:17339"/>
        <dbReference type="Rhea" id="RHEA-COMP:17340"/>
        <dbReference type="ChEBI" id="CHEBI:33019"/>
        <dbReference type="ChEBI" id="CHEBI:61560"/>
        <dbReference type="ChEBI" id="CHEBI:173112"/>
        <dbReference type="EC" id="2.7.7.7"/>
    </reaction>
</comment>
<dbReference type="GO" id="GO:0003887">
    <property type="term" value="F:DNA-directed DNA polymerase activity"/>
    <property type="evidence" value="ECO:0007669"/>
    <property type="project" value="UniProtKB-KW"/>
</dbReference>
<accession>A0A7D9ENK0</accession>
<dbReference type="InterPro" id="IPR004868">
    <property type="entry name" value="DNA-dir_DNA_pol_B_mt/vir"/>
</dbReference>
<dbReference type="GO" id="GO:0003677">
    <property type="term" value="F:DNA binding"/>
    <property type="evidence" value="ECO:0007669"/>
    <property type="project" value="UniProtKB-KW"/>
</dbReference>
<protein>
    <recommendedName>
        <fullName evidence="2">DNA-directed DNA polymerase</fullName>
        <ecNumber evidence="2">2.7.7.7</ecNumber>
    </recommendedName>
</protein>
<dbReference type="OrthoDB" id="5871067at2759"/>
<evidence type="ECO:0000256" key="8">
    <source>
        <dbReference type="ARBA" id="ARBA00049244"/>
    </source>
</evidence>
<evidence type="ECO:0000256" key="4">
    <source>
        <dbReference type="ARBA" id="ARBA00022695"/>
    </source>
</evidence>
<dbReference type="Gene3D" id="1.10.287.690">
    <property type="entry name" value="Helix hairpin bin"/>
    <property type="match status" value="1"/>
</dbReference>
<evidence type="ECO:0000256" key="7">
    <source>
        <dbReference type="ARBA" id="ARBA00023125"/>
    </source>
</evidence>
<dbReference type="Gene3D" id="3.90.1600.10">
    <property type="entry name" value="Palm domain of DNA polymerase"/>
    <property type="match status" value="1"/>
</dbReference>
<organism evidence="10 11">
    <name type="scientific">Paramuricea clavata</name>
    <name type="common">Red gorgonian</name>
    <name type="synonym">Violescent sea-whip</name>
    <dbReference type="NCBI Taxonomy" id="317549"/>
    <lineage>
        <taxon>Eukaryota</taxon>
        <taxon>Metazoa</taxon>
        <taxon>Cnidaria</taxon>
        <taxon>Anthozoa</taxon>
        <taxon>Octocorallia</taxon>
        <taxon>Malacalcyonacea</taxon>
        <taxon>Plexauridae</taxon>
        <taxon>Paramuricea</taxon>
    </lineage>
</organism>
<dbReference type="Proteomes" id="UP001152795">
    <property type="component" value="Unassembled WGS sequence"/>
</dbReference>
<dbReference type="Gene3D" id="3.30.420.10">
    <property type="entry name" value="Ribonuclease H-like superfamily/Ribonuclease H"/>
    <property type="match status" value="1"/>
</dbReference>
<sequence>MAHSINMLDLIKACEAESELDFLQESFVLTDEQKEAVLQQRIIFWTNAMAEDIERENPVGVDPDMMANWTKDQRRLFNEDWANDDGLCELEQMPEPPENQIGTDYTVQFNPLDVHGVSNVMSTLNRAFQHLFDRLTSDMSPHDQVRLILNSDQLDKSISLPFLQRDRLTPERFLAAVERVVQSNDQFTLDDSVSVNVVHVEMPQGGTGRKRDIVNLESFLRKKDCIVQIKNKDDLCCARAIVVAKAKLDNDPQYRSIVNHQRAMQTRLARELHESAGVSLGSCGIPEIKQFQAALPGYQLNVISKEHLNAMIYSGPEADKCLYLYHHDNHYDVITSMPAFLACKKYCHKCKKGYDKITDHPCGDLCKLCNTQNCPIVEWKFCKDCNRFFKSDECFNRHKDDAGPAKSLCCALVKCKKCKRVVTRASLRDHHCGKAKKTRSTEERNDLLDDDVAVENDVEDTKNLMFFDFECTQDDGKHVPNLCVVQNESGDEKVFSGPNTKDEFCEWMFQQENANTTFVAHNFQAYDGYFILQYLYKNGITPEIITRGAKILSLTVPEMNIKFIDSLCFIPMKLAAFPKTFGLTELQKGYFPHFFNRAENQDYVGPLPDSKFYDPDGMSSDDREKFYSWYNEQVRRQYEFDFQAEILRYCQSDVDILRRCCLEFRELFSQITDVDPFASCLTIASACNLVFRKTFLQENTIAVIPPCGYKPENKQSVIALKMLAWVAQRDNTVIRHARNHGEQRIGKYLVDGFNVETNTVWEIQGCLWHGCERCYARDTVNPINHMTMQDLKQRTLEKIQFLKDNGYNVVEIWTCDIERQLATEPEMKDFFDNFEISEPLEPRHAFFGGRTNATRLYYDVQPEEKIRYVDFCSLYPWCNKYGEYPIGHPKIITENFQPISDYFGLVKCSVLPPRALYHPVLPYRTQGKLMFPLCRTCADNLQQEPCHHSDAERALHGTWVTLELEKALEKGYKLVRVDEVWHFLEHTDGLFKDYIDTFLKIKQEASGFPPECDTDEKKGQYIVDYAAKEGIQLDPRQIVKNPGLRALAKLMLNSFWGKFAQRPNMTKVKIISDPAEYFDLLSSDQINVTDANFINDELIEVHFENVDEFVEADGKTNVVIAAFTTAHARLKLYGVLDLLNRRVLYFDTDSVIYVSKEDEWEPPTGSYLGQLTDELDGGYITTFVSGGPKNYAYETNTDKTVCKVRGITLNYRTQQHVNFDVMSDMVRGEGPEKVTVNIPYKINRDTKEKSVKTRSENKNYRIVYNKRVIVNNFDTLPYGF</sequence>
<name>A0A7D9ENK0_PARCT</name>
<evidence type="ECO:0000256" key="3">
    <source>
        <dbReference type="ARBA" id="ARBA00022679"/>
    </source>
</evidence>
<comment type="caution">
    <text evidence="10">The sequence shown here is derived from an EMBL/GenBank/DDBJ whole genome shotgun (WGS) entry which is preliminary data.</text>
</comment>
<dbReference type="AlphaFoldDB" id="A0A7D9ENK0"/>
<dbReference type="Pfam" id="PF03175">
    <property type="entry name" value="DNA_pol_B_2"/>
    <property type="match status" value="3"/>
</dbReference>
<keyword evidence="11" id="KW-1185">Reference proteome</keyword>
<proteinExistence type="inferred from homology"/>
<feature type="domain" description="DNA-directed DNA polymerase family B mitochondria/virus" evidence="9">
    <location>
        <begin position="512"/>
        <end position="703"/>
    </location>
</feature>
<dbReference type="Gene3D" id="3.40.960.10">
    <property type="entry name" value="VSR Endonuclease"/>
    <property type="match status" value="1"/>
</dbReference>
<evidence type="ECO:0000256" key="1">
    <source>
        <dbReference type="ARBA" id="ARBA00005755"/>
    </source>
</evidence>
<keyword evidence="3" id="KW-0808">Transferase</keyword>
<dbReference type="PANTHER" id="PTHR33568:SF3">
    <property type="entry name" value="DNA-DIRECTED DNA POLYMERASE"/>
    <property type="match status" value="1"/>
</dbReference>
<reference evidence="10" key="1">
    <citation type="submission" date="2020-04" db="EMBL/GenBank/DDBJ databases">
        <authorList>
            <person name="Alioto T."/>
            <person name="Alioto T."/>
            <person name="Gomez Garrido J."/>
        </authorList>
    </citation>
    <scope>NUCLEOTIDE SEQUENCE</scope>
    <source>
        <strain evidence="10">A484AB</strain>
    </source>
</reference>
<keyword evidence="4" id="KW-0548">Nucleotidyltransferase</keyword>
<dbReference type="SUPFAM" id="SSF56672">
    <property type="entry name" value="DNA/RNA polymerases"/>
    <property type="match status" value="1"/>
</dbReference>
<dbReference type="InterPro" id="IPR036397">
    <property type="entry name" value="RNaseH_sf"/>
</dbReference>
<dbReference type="PANTHER" id="PTHR33568">
    <property type="entry name" value="DNA POLYMERASE"/>
    <property type="match status" value="1"/>
</dbReference>
<gene>
    <name evidence="10" type="ORF">PACLA_8A085179</name>
</gene>
<evidence type="ECO:0000256" key="6">
    <source>
        <dbReference type="ARBA" id="ARBA00022932"/>
    </source>
</evidence>
<keyword evidence="6" id="KW-0239">DNA-directed DNA polymerase</keyword>
<evidence type="ECO:0000256" key="2">
    <source>
        <dbReference type="ARBA" id="ARBA00012417"/>
    </source>
</evidence>
<dbReference type="InterPro" id="IPR023211">
    <property type="entry name" value="DNA_pol_palm_dom_sf"/>
</dbReference>
<dbReference type="InterPro" id="IPR012337">
    <property type="entry name" value="RNaseH-like_sf"/>
</dbReference>
<evidence type="ECO:0000259" key="9">
    <source>
        <dbReference type="Pfam" id="PF03175"/>
    </source>
</evidence>
<keyword evidence="5" id="KW-0235">DNA replication</keyword>
<evidence type="ECO:0000313" key="10">
    <source>
        <dbReference type="EMBL" id="CAB4014746.1"/>
    </source>
</evidence>
<evidence type="ECO:0000313" key="11">
    <source>
        <dbReference type="Proteomes" id="UP001152795"/>
    </source>
</evidence>
<evidence type="ECO:0000256" key="5">
    <source>
        <dbReference type="ARBA" id="ARBA00022705"/>
    </source>
</evidence>
<feature type="domain" description="DNA-directed DNA polymerase family B mitochondria/virus" evidence="9">
    <location>
        <begin position="1040"/>
        <end position="1132"/>
    </location>
</feature>
<keyword evidence="7" id="KW-0238">DNA-binding</keyword>
<comment type="similarity">
    <text evidence="1">Belongs to the DNA polymerase type-B family.</text>
</comment>
<dbReference type="InterPro" id="IPR043502">
    <property type="entry name" value="DNA/RNA_pol_sf"/>
</dbReference>
<feature type="domain" description="DNA-directed DNA polymerase family B mitochondria/virus" evidence="9">
    <location>
        <begin position="843"/>
        <end position="1006"/>
    </location>
</feature>
<dbReference type="GO" id="GO:0006260">
    <property type="term" value="P:DNA replication"/>
    <property type="evidence" value="ECO:0007669"/>
    <property type="project" value="UniProtKB-KW"/>
</dbReference>
<dbReference type="GO" id="GO:0000166">
    <property type="term" value="F:nucleotide binding"/>
    <property type="evidence" value="ECO:0007669"/>
    <property type="project" value="InterPro"/>
</dbReference>
<dbReference type="SUPFAM" id="SSF53098">
    <property type="entry name" value="Ribonuclease H-like"/>
    <property type="match status" value="1"/>
</dbReference>
<dbReference type="EMBL" id="CACRXK020008428">
    <property type="protein sequence ID" value="CAB4014746.1"/>
    <property type="molecule type" value="Genomic_DNA"/>
</dbReference>
<dbReference type="EC" id="2.7.7.7" evidence="2"/>